<dbReference type="RefSeq" id="WP_061134530.1">
    <property type="nucleotide sequence ID" value="NZ_FCNX02000005.1"/>
</dbReference>
<comment type="caution">
    <text evidence="3">The sequence shown here is derived from an EMBL/GenBank/DDBJ whole genome shotgun (WGS) entry which is preliminary data.</text>
</comment>
<dbReference type="EMBL" id="FCNX02000005">
    <property type="protein sequence ID" value="SAK63570.1"/>
    <property type="molecule type" value="Genomic_DNA"/>
</dbReference>
<dbReference type="InterPro" id="IPR018769">
    <property type="entry name" value="VgrG2_DUF2345"/>
</dbReference>
<dbReference type="NCBIfam" id="TIGR03361">
    <property type="entry name" value="VI_Rhs_Vgr"/>
    <property type="match status" value="1"/>
</dbReference>
<dbReference type="Gene3D" id="2.30.110.50">
    <property type="match status" value="1"/>
</dbReference>
<reference evidence="3" key="1">
    <citation type="submission" date="2016-01" db="EMBL/GenBank/DDBJ databases">
        <authorList>
            <person name="Peeters C."/>
        </authorList>
    </citation>
    <scope>NUCLEOTIDE SEQUENCE</scope>
    <source>
        <strain evidence="3">LMG 29320</strain>
    </source>
</reference>
<name>A0A158B0Y2_9BURK</name>
<evidence type="ECO:0000259" key="2">
    <source>
        <dbReference type="Pfam" id="PF13296"/>
    </source>
</evidence>
<dbReference type="Pfam" id="PF13296">
    <property type="entry name" value="T6SS_Vgr"/>
    <property type="match status" value="1"/>
</dbReference>
<dbReference type="AlphaFoldDB" id="A0A158B0Y2"/>
<dbReference type="Pfam" id="PF10106">
    <property type="entry name" value="DUF2345"/>
    <property type="match status" value="1"/>
</dbReference>
<protein>
    <submittedName>
        <fullName evidence="3">Rhs element Vgr protein</fullName>
    </submittedName>
</protein>
<organism evidence="3 4">
    <name type="scientific">Caballeronia fortuita</name>
    <dbReference type="NCBI Taxonomy" id="1777138"/>
    <lineage>
        <taxon>Bacteria</taxon>
        <taxon>Pseudomonadati</taxon>
        <taxon>Pseudomonadota</taxon>
        <taxon>Betaproteobacteria</taxon>
        <taxon>Burkholderiales</taxon>
        <taxon>Burkholderiaceae</taxon>
        <taxon>Caballeronia</taxon>
    </lineage>
</organism>
<feature type="domain" description="Putative type VI secretion system Rhs element associated Vgr" evidence="2">
    <location>
        <begin position="481"/>
        <end position="582"/>
    </location>
</feature>
<sequence>MSSVLDAEDAVRLMSSLVTGRQSQHLDVPGAESAALLSVSAHHISEKMGEPTVLTVQVSHPRAVARRDYLNQEASFSLTSDDGTTRKWSGFIASFSKLKSTNDFVSYEIVVKSHLARLQGIRDTKIYQHQTIPQILEAILVRHGFKPHQYIFRLRGQYPQTLFRFQYAQDDLAYLQMLMQKWGIYLYVEETQYGDRIVFADDIDHYIYDPERILPYRENAGLEAAVESVYELACRSHVVPQAMVVADYNPEKAWERFRAEENIAPQDPTTYGKPYFYGTAHLDQAEAQRKAQLYHEEAICWQVLFEGQSNVQELRCGRVFRTDAELPDAEDGLVAIEVTHSGARDKAYSNTFKAIPASRRFRLKIDESKWPKIAGTLSGRVTSPDKYKYAYLTAAGYYVVRFDVDFEEWPKGGESVPLRLAKPFAGALQTGFHFPALDNAEAVIGFRDGDPDKPEILAFHHNSLAIDHVTNDRRWLSRNVIRTQSNNKLRMEDWAGEEGIKLSTEHSGKSQLNLGHLVDSDLKKRGEGFELRSSGYGAVRSGKGLYLTAYDQPSASGKQLDMLQTIAQLEGALELARALADSSRAAKAEPADTDAQQAINKEVDGLKDAALLASAPASIGIVAGRGVHVAAKQNISAVAGKNADFSVMKRFTVAAGELVSIFAQKMGVKLFAAKGPVDLQAQTDAMSLAADKDMTITSVNGKVTVAAAKELVLECGGAFVQLKDGNVTLGGPNDLFFKVITIQKQGAASLNSNFTMPHGAGSLSEGRVGRFSD</sequence>
<dbReference type="InterPro" id="IPR017847">
    <property type="entry name" value="T6SS_RhsGE_Vgr_subset"/>
</dbReference>
<dbReference type="STRING" id="1777138.AWB77_02285"/>
<evidence type="ECO:0000313" key="3">
    <source>
        <dbReference type="EMBL" id="SAK63570.1"/>
    </source>
</evidence>
<dbReference type="Pfam" id="PF05954">
    <property type="entry name" value="Phage_GPD"/>
    <property type="match status" value="1"/>
</dbReference>
<evidence type="ECO:0000313" key="4">
    <source>
        <dbReference type="Proteomes" id="UP000054903"/>
    </source>
</evidence>
<dbReference type="SUPFAM" id="SSF69279">
    <property type="entry name" value="Phage tail proteins"/>
    <property type="match status" value="2"/>
</dbReference>
<dbReference type="SUPFAM" id="SSF69255">
    <property type="entry name" value="gp5 N-terminal domain-like"/>
    <property type="match status" value="1"/>
</dbReference>
<dbReference type="NCBIfam" id="TIGR01646">
    <property type="entry name" value="vgr_GE"/>
    <property type="match status" value="1"/>
</dbReference>
<gene>
    <name evidence="3" type="ORF">AWB77_02285</name>
</gene>
<dbReference type="Proteomes" id="UP000054903">
    <property type="component" value="Unassembled WGS sequence"/>
</dbReference>
<evidence type="ECO:0000259" key="1">
    <source>
        <dbReference type="Pfam" id="PF10106"/>
    </source>
</evidence>
<feature type="domain" description="DUF2345" evidence="1">
    <location>
        <begin position="601"/>
        <end position="747"/>
    </location>
</feature>
<keyword evidence="4" id="KW-1185">Reference proteome</keyword>
<dbReference type="Gene3D" id="2.40.50.230">
    <property type="entry name" value="Gp5 N-terminal domain"/>
    <property type="match status" value="1"/>
</dbReference>
<dbReference type="Gene3D" id="4.10.220.110">
    <property type="match status" value="1"/>
</dbReference>
<dbReference type="InterPro" id="IPR028244">
    <property type="entry name" value="T6SS_Rhs_Vgr_dom"/>
</dbReference>
<dbReference type="InterPro" id="IPR006533">
    <property type="entry name" value="T6SS_Vgr_RhsGE"/>
</dbReference>
<dbReference type="OrthoDB" id="8590234at2"/>
<dbReference type="Gene3D" id="3.55.50.10">
    <property type="entry name" value="Baseplate protein-like domains"/>
    <property type="match status" value="1"/>
</dbReference>
<dbReference type="InterPro" id="IPR037026">
    <property type="entry name" value="Vgr_OB-fold_dom_sf"/>
</dbReference>
<proteinExistence type="predicted"/>
<accession>A0A158B0Y2</accession>